<dbReference type="InterPro" id="IPR000835">
    <property type="entry name" value="HTH_MarR-typ"/>
</dbReference>
<reference evidence="5 6" key="1">
    <citation type="submission" date="2023-11" db="EMBL/GenBank/DDBJ databases">
        <title>Plant-associative lifestyle of Vibrio porteresiae and its evolutionary dynamics.</title>
        <authorList>
            <person name="Rameshkumar N."/>
            <person name="Kirti K."/>
        </authorList>
    </citation>
    <scope>NUCLEOTIDE SEQUENCE [LARGE SCALE GENOMIC DNA]</scope>
    <source>
        <strain evidence="5 6">MSSRF38</strain>
    </source>
</reference>
<comment type="caution">
    <text evidence="5">The sequence shown here is derived from an EMBL/GenBank/DDBJ whole genome shotgun (WGS) entry which is preliminary data.</text>
</comment>
<dbReference type="RefSeq" id="WP_087479645.1">
    <property type="nucleotide sequence ID" value="NZ_AP024883.1"/>
</dbReference>
<gene>
    <name evidence="5" type="ORF">SBX37_12015</name>
</gene>
<evidence type="ECO:0000313" key="6">
    <source>
        <dbReference type="Proteomes" id="UP001283366"/>
    </source>
</evidence>
<dbReference type="Pfam" id="PF12802">
    <property type="entry name" value="MarR_2"/>
    <property type="match status" value="1"/>
</dbReference>
<dbReference type="Gene3D" id="1.10.10.10">
    <property type="entry name" value="Winged helix-like DNA-binding domain superfamily/Winged helix DNA-binding domain"/>
    <property type="match status" value="1"/>
</dbReference>
<feature type="domain" description="HTH marR-type" evidence="4">
    <location>
        <begin position="8"/>
        <end position="146"/>
    </location>
</feature>
<dbReference type="InterPro" id="IPR036388">
    <property type="entry name" value="WH-like_DNA-bd_sf"/>
</dbReference>
<dbReference type="PANTHER" id="PTHR33164">
    <property type="entry name" value="TRANSCRIPTIONAL REGULATOR, MARR FAMILY"/>
    <property type="match status" value="1"/>
</dbReference>
<evidence type="ECO:0000256" key="3">
    <source>
        <dbReference type="ARBA" id="ARBA00023163"/>
    </source>
</evidence>
<dbReference type="PRINTS" id="PR00598">
    <property type="entry name" value="HTHMARR"/>
</dbReference>
<proteinExistence type="predicted"/>
<dbReference type="PROSITE" id="PS50995">
    <property type="entry name" value="HTH_MARR_2"/>
    <property type="match status" value="1"/>
</dbReference>
<keyword evidence="3" id="KW-0804">Transcription</keyword>
<keyword evidence="1" id="KW-0805">Transcription regulation</keyword>
<dbReference type="SMART" id="SM00347">
    <property type="entry name" value="HTH_MARR"/>
    <property type="match status" value="1"/>
</dbReference>
<keyword evidence="6" id="KW-1185">Reference proteome</keyword>
<evidence type="ECO:0000259" key="4">
    <source>
        <dbReference type="PROSITE" id="PS50995"/>
    </source>
</evidence>
<dbReference type="SUPFAM" id="SSF46785">
    <property type="entry name" value="Winged helix' DNA-binding domain"/>
    <property type="match status" value="1"/>
</dbReference>
<evidence type="ECO:0000256" key="2">
    <source>
        <dbReference type="ARBA" id="ARBA00023125"/>
    </source>
</evidence>
<dbReference type="InterPro" id="IPR036390">
    <property type="entry name" value="WH_DNA-bd_sf"/>
</dbReference>
<keyword evidence="2" id="KW-0238">DNA-binding</keyword>
<dbReference type="Proteomes" id="UP001283366">
    <property type="component" value="Unassembled WGS sequence"/>
</dbReference>
<organism evidence="5 6">
    <name type="scientific">Vibrio mangrovi</name>
    <dbReference type="NCBI Taxonomy" id="474394"/>
    <lineage>
        <taxon>Bacteria</taxon>
        <taxon>Pseudomonadati</taxon>
        <taxon>Pseudomonadota</taxon>
        <taxon>Gammaproteobacteria</taxon>
        <taxon>Vibrionales</taxon>
        <taxon>Vibrionaceae</taxon>
        <taxon>Vibrio</taxon>
    </lineage>
</organism>
<dbReference type="InterPro" id="IPR039422">
    <property type="entry name" value="MarR/SlyA-like"/>
</dbReference>
<evidence type="ECO:0000313" key="5">
    <source>
        <dbReference type="EMBL" id="MDW6003574.1"/>
    </source>
</evidence>
<accession>A0ABU4I6J9</accession>
<sequence length="148" mass="16539">MKFSYDHHQSLGYLAGLASRLLNNRLAMRFQEAGIDMTAEQWGALLVLLNGDAMTQGQLGEQLGLEKSSVSRLTDGLEKRGWIVRVRDPEDSRKKLVSPTQEARKTATRCEAIARAVLSEAQQNMTDEQQRICQSHLSLVITNLRGLT</sequence>
<dbReference type="PANTHER" id="PTHR33164:SF64">
    <property type="entry name" value="TRANSCRIPTIONAL REGULATOR SLYA"/>
    <property type="match status" value="1"/>
</dbReference>
<dbReference type="EMBL" id="JAWRCO010000001">
    <property type="protein sequence ID" value="MDW6003574.1"/>
    <property type="molecule type" value="Genomic_DNA"/>
</dbReference>
<evidence type="ECO:0000256" key="1">
    <source>
        <dbReference type="ARBA" id="ARBA00023015"/>
    </source>
</evidence>
<protein>
    <submittedName>
        <fullName evidence="5">MarR family transcriptional regulator</fullName>
    </submittedName>
</protein>
<name>A0ABU4I6J9_9VIBR</name>